<dbReference type="AlphaFoldDB" id="K7QUI4"/>
<protein>
    <submittedName>
        <fullName evidence="3">Thiol-disulfide isomerase-like thioredoxin</fullName>
    </submittedName>
</protein>
<dbReference type="EMBL" id="CP003249">
    <property type="protein sequence ID" value="AFV75926.1"/>
    <property type="molecule type" value="Genomic_DNA"/>
</dbReference>
<dbReference type="Gene3D" id="3.40.30.10">
    <property type="entry name" value="Glutaredoxin"/>
    <property type="match status" value="1"/>
</dbReference>
<dbReference type="PATRIC" id="fig|751945.3.peg.862"/>
<keyword evidence="1" id="KW-1133">Transmembrane helix</keyword>
<feature type="transmembrane region" description="Helical" evidence="1">
    <location>
        <begin position="103"/>
        <end position="124"/>
    </location>
</feature>
<dbReference type="InterPro" id="IPR036249">
    <property type="entry name" value="Thioredoxin-like_sf"/>
</dbReference>
<dbReference type="InterPro" id="IPR001640">
    <property type="entry name" value="Lgt"/>
</dbReference>
<dbReference type="OrthoDB" id="9809733at2"/>
<dbReference type="KEGG" id="tos:Theos_0870"/>
<dbReference type="GO" id="GO:0042158">
    <property type="term" value="P:lipoprotein biosynthetic process"/>
    <property type="evidence" value="ECO:0007669"/>
    <property type="project" value="InterPro"/>
</dbReference>
<gene>
    <name evidence="3" type="ORF">Theos_0870</name>
</gene>
<feature type="transmembrane region" description="Helical" evidence="1">
    <location>
        <begin position="73"/>
        <end position="97"/>
    </location>
</feature>
<dbReference type="HOGENOM" id="CLU_089636_0_0_0"/>
<dbReference type="InterPro" id="IPR013740">
    <property type="entry name" value="Redoxin"/>
</dbReference>
<accession>K7QUI4</accession>
<evidence type="ECO:0000256" key="1">
    <source>
        <dbReference type="SAM" id="Phobius"/>
    </source>
</evidence>
<evidence type="ECO:0000313" key="4">
    <source>
        <dbReference type="Proteomes" id="UP000000211"/>
    </source>
</evidence>
<dbReference type="RefSeq" id="WP_016329117.1">
    <property type="nucleotide sequence ID" value="NC_019386.1"/>
</dbReference>
<organism evidence="3 4">
    <name type="scientific">Thermus oshimai JL-2</name>
    <dbReference type="NCBI Taxonomy" id="751945"/>
    <lineage>
        <taxon>Bacteria</taxon>
        <taxon>Thermotogati</taxon>
        <taxon>Deinococcota</taxon>
        <taxon>Deinococci</taxon>
        <taxon>Thermales</taxon>
        <taxon>Thermaceae</taxon>
        <taxon>Thermus</taxon>
    </lineage>
</organism>
<keyword evidence="1" id="KW-0812">Transmembrane</keyword>
<evidence type="ECO:0000313" key="3">
    <source>
        <dbReference type="EMBL" id="AFV75926.1"/>
    </source>
</evidence>
<dbReference type="PANTHER" id="PTHR42852">
    <property type="entry name" value="THIOL:DISULFIDE INTERCHANGE PROTEIN DSBE"/>
    <property type="match status" value="1"/>
</dbReference>
<dbReference type="Proteomes" id="UP000000211">
    <property type="component" value="Chromosome"/>
</dbReference>
<keyword evidence="1" id="KW-0472">Membrane</keyword>
<feature type="transmembrane region" description="Helical" evidence="1">
    <location>
        <begin position="43"/>
        <end position="61"/>
    </location>
</feature>
<sequence>MDALTLGPLALPWTRVQVALGLLAFLLAAGVLARRVDPRLNAWASNAVFWGLVGARLGFVLENLSIYAKDPLSVLYVWQGGFDPWWGILVGGGYTLMTLPKALLRPALLSALAGGVVFLLVLALSPGKRASAGTLPDLTLATLGGTPVDLQDFRGKPLVLNAWATWCPPCRRELPMMLRVSEETPGVRFAFVSQGEGPAVVRAFLEEEGLAGDWFLLDPETRLSEALKVQGLPTTFFFDREGRLVARHMGELSEALLRGYLRVISPP</sequence>
<dbReference type="STRING" id="751945.Theos_0870"/>
<name>K7QUI4_THEOS</name>
<dbReference type="eggNOG" id="COG0526">
    <property type="taxonomic scope" value="Bacteria"/>
</dbReference>
<dbReference type="PANTHER" id="PTHR42852:SF18">
    <property type="entry name" value="CHROMOSOME UNDETERMINED SCAFFOLD_47, WHOLE GENOME SHOTGUN SEQUENCE"/>
    <property type="match status" value="1"/>
</dbReference>
<dbReference type="GO" id="GO:0008961">
    <property type="term" value="F:phosphatidylglycerol-prolipoprotein diacylglyceryl transferase activity"/>
    <property type="evidence" value="ECO:0007669"/>
    <property type="project" value="InterPro"/>
</dbReference>
<dbReference type="SUPFAM" id="SSF52833">
    <property type="entry name" value="Thioredoxin-like"/>
    <property type="match status" value="1"/>
</dbReference>
<dbReference type="GO" id="GO:0016491">
    <property type="term" value="F:oxidoreductase activity"/>
    <property type="evidence" value="ECO:0007669"/>
    <property type="project" value="InterPro"/>
</dbReference>
<dbReference type="Pfam" id="PF01790">
    <property type="entry name" value="LGT"/>
    <property type="match status" value="1"/>
</dbReference>
<dbReference type="CDD" id="cd02966">
    <property type="entry name" value="TlpA_like_family"/>
    <property type="match status" value="1"/>
</dbReference>
<dbReference type="InterPro" id="IPR013766">
    <property type="entry name" value="Thioredoxin_domain"/>
</dbReference>
<dbReference type="PROSITE" id="PS51352">
    <property type="entry name" value="THIOREDOXIN_2"/>
    <property type="match status" value="1"/>
</dbReference>
<dbReference type="GO" id="GO:0005886">
    <property type="term" value="C:plasma membrane"/>
    <property type="evidence" value="ECO:0007669"/>
    <property type="project" value="InterPro"/>
</dbReference>
<dbReference type="eggNOG" id="COG0682">
    <property type="taxonomic scope" value="Bacteria"/>
</dbReference>
<proteinExistence type="predicted"/>
<evidence type="ECO:0000259" key="2">
    <source>
        <dbReference type="PROSITE" id="PS51352"/>
    </source>
</evidence>
<keyword evidence="4" id="KW-1185">Reference proteome</keyword>
<keyword evidence="3" id="KW-0413">Isomerase</keyword>
<dbReference type="InterPro" id="IPR050553">
    <property type="entry name" value="Thioredoxin_ResA/DsbE_sf"/>
</dbReference>
<dbReference type="GO" id="GO:0016853">
    <property type="term" value="F:isomerase activity"/>
    <property type="evidence" value="ECO:0007669"/>
    <property type="project" value="UniProtKB-KW"/>
</dbReference>
<reference evidence="3 4" key="1">
    <citation type="journal article" date="2013" name="Genome Announc.">
        <title>Whole Genome Sequencing of Thermus oshimai JL-2 and Thermus thermophilus JL-18, Incomplete Denitrifiers from the United States Great Basin.</title>
        <authorList>
            <person name="Murugapiran S.K."/>
            <person name="Huntemann M."/>
            <person name="Wei C.L."/>
            <person name="Han J."/>
            <person name="Detter J.C."/>
            <person name="Han C.S."/>
            <person name="Erkkila T.H."/>
            <person name="Teshima H."/>
            <person name="Chen A."/>
            <person name="Kyrpides N."/>
            <person name="Mavrommatis K."/>
            <person name="Markowitz V."/>
            <person name="Szeto E."/>
            <person name="Ivanova N."/>
            <person name="Pagani I."/>
            <person name="Lam J."/>
            <person name="McDonald A.I."/>
            <person name="Dodsworth J.A."/>
            <person name="Pati A."/>
            <person name="Goodwin L."/>
            <person name="Peters L."/>
            <person name="Pitluck S."/>
            <person name="Woyke T."/>
            <person name="Hedlund B.P."/>
        </authorList>
    </citation>
    <scope>NUCLEOTIDE SEQUENCE</scope>
    <source>
        <strain evidence="3 4">JL-2</strain>
    </source>
</reference>
<dbReference type="Pfam" id="PF08534">
    <property type="entry name" value="Redoxin"/>
    <property type="match status" value="1"/>
</dbReference>
<feature type="domain" description="Thioredoxin" evidence="2">
    <location>
        <begin position="129"/>
        <end position="266"/>
    </location>
</feature>